<sequence length="650" mass="72997">MTNTPRVHKHPQETPLAVFLWGGQDRFDRRKTILDAFLSRPVYSKSLVTTSTVSRKEAYTRAVLQARDLIELKLKLGWTNATFLDAVHMLDDGVPVIPQFRIFLSNLERGLSDEQKTLWIPKVERFEILGSYSQTELGHGSNVRAIETTATFDQKTDEFIVNSPTRTSTKYWIGAAGVWATHSIVVARLLIRGNDYGIHLFLTQLRDLDRHELMPGVEIYELGPKVFQGMLGMENGALQFHNVRIPRSQMLARNARVERDGSYVAPTNVHDSLGSMVAVRALMAEITAFPLLRAISVAYHYTKFRRQFKKSDQDQETVVFGYASVRYRLLPLLAQAIALVLVGRHVRQEYDAYSRALLQTGDTSQLQDLHLQTVGAKVYATEIAGHGVETCRILCGGHGYSALSGFGRMYANSINAVTYEGDNYVISQQIPRAILKHWKAGTESSTSSLSYLRLLRDSSSRTGLNVVSASEWLELENQRWLLEHRLAILVNQHIKDTEKGLDTSFSVHHLTIAHNDFVYWSGLWKMAGKAPESFRPLLTSVAQVFSLSVLLKAVKDVAGHHLDITSTNRDLLKQAYDSALNQFAPLVGDIIEGFGFTEFELDSALARSDLDPYEALLDGAKNSEMNASRHLWPIIIGATKIWKEVNLAKL</sequence>
<keyword evidence="2" id="KW-1185">Reference proteome</keyword>
<name>A0ACC1S0N6_9HYPO</name>
<evidence type="ECO:0000313" key="1">
    <source>
        <dbReference type="EMBL" id="KAJ3529548.1"/>
    </source>
</evidence>
<organism evidence="1 2">
    <name type="scientific">Fusarium decemcellulare</name>
    <dbReference type="NCBI Taxonomy" id="57161"/>
    <lineage>
        <taxon>Eukaryota</taxon>
        <taxon>Fungi</taxon>
        <taxon>Dikarya</taxon>
        <taxon>Ascomycota</taxon>
        <taxon>Pezizomycotina</taxon>
        <taxon>Sordariomycetes</taxon>
        <taxon>Hypocreomycetidae</taxon>
        <taxon>Hypocreales</taxon>
        <taxon>Nectriaceae</taxon>
        <taxon>Fusarium</taxon>
        <taxon>Fusarium decemcellulare species complex</taxon>
    </lineage>
</organism>
<dbReference type="EMBL" id="JANRMS010001276">
    <property type="protein sequence ID" value="KAJ3529548.1"/>
    <property type="molecule type" value="Genomic_DNA"/>
</dbReference>
<protein>
    <submittedName>
        <fullName evidence="1">Uncharacterized protein</fullName>
    </submittedName>
</protein>
<dbReference type="Proteomes" id="UP001148629">
    <property type="component" value="Unassembled WGS sequence"/>
</dbReference>
<gene>
    <name evidence="1" type="ORF">NM208_g9704</name>
</gene>
<reference evidence="1" key="1">
    <citation type="submission" date="2022-08" db="EMBL/GenBank/DDBJ databases">
        <title>Genome Sequence of Fusarium decemcellulare.</title>
        <authorList>
            <person name="Buettner E."/>
        </authorList>
    </citation>
    <scope>NUCLEOTIDE SEQUENCE</scope>
    <source>
        <strain evidence="1">Babe19</strain>
    </source>
</reference>
<evidence type="ECO:0000313" key="2">
    <source>
        <dbReference type="Proteomes" id="UP001148629"/>
    </source>
</evidence>
<accession>A0ACC1S0N6</accession>
<comment type="caution">
    <text evidence="1">The sequence shown here is derived from an EMBL/GenBank/DDBJ whole genome shotgun (WGS) entry which is preliminary data.</text>
</comment>
<proteinExistence type="predicted"/>